<dbReference type="AlphaFoldDB" id="A0A9X3IJP1"/>
<proteinExistence type="predicted"/>
<evidence type="ECO:0000256" key="1">
    <source>
        <dbReference type="SAM" id="SignalP"/>
    </source>
</evidence>
<evidence type="ECO:0000313" key="3">
    <source>
        <dbReference type="Proteomes" id="UP001146019"/>
    </source>
</evidence>
<dbReference type="EMBL" id="JAPKMY010000011">
    <property type="protein sequence ID" value="MCX5469479.1"/>
    <property type="molecule type" value="Genomic_DNA"/>
</dbReference>
<name>A0A9X3IJP1_9GAMM</name>
<reference evidence="2" key="1">
    <citation type="submission" date="2022-11" db="EMBL/GenBank/DDBJ databases">
        <title>Biodiversity and phylogenetic relationships of bacteria.</title>
        <authorList>
            <person name="Machado R.A.R."/>
            <person name="Bhat A."/>
            <person name="Loulou A."/>
            <person name="Kallel S."/>
        </authorList>
    </citation>
    <scope>NUCLEOTIDE SEQUENCE</scope>
    <source>
        <strain evidence="2">A-IN1</strain>
    </source>
</reference>
<dbReference type="Proteomes" id="UP001146019">
    <property type="component" value="Unassembled WGS sequence"/>
</dbReference>
<feature type="signal peptide" evidence="1">
    <location>
        <begin position="1"/>
        <end position="25"/>
    </location>
</feature>
<feature type="chain" id="PRO_5040780230" evidence="1">
    <location>
        <begin position="26"/>
        <end position="202"/>
    </location>
</feature>
<comment type="caution">
    <text evidence="2">The sequence shown here is derived from an EMBL/GenBank/DDBJ whole genome shotgun (WGS) entry which is preliminary data.</text>
</comment>
<keyword evidence="3" id="KW-1185">Reference proteome</keyword>
<organism evidence="2 3">
    <name type="scientific">Acinetobacter nematophilus</name>
    <dbReference type="NCBI Taxonomy" id="2994642"/>
    <lineage>
        <taxon>Bacteria</taxon>
        <taxon>Pseudomonadati</taxon>
        <taxon>Pseudomonadota</taxon>
        <taxon>Gammaproteobacteria</taxon>
        <taxon>Moraxellales</taxon>
        <taxon>Moraxellaceae</taxon>
        <taxon>Acinetobacter</taxon>
    </lineage>
</organism>
<accession>A0A9X3IJP1</accession>
<protein>
    <submittedName>
        <fullName evidence="2">Uncharacterized protein</fullName>
    </submittedName>
</protein>
<sequence>MLKITINRSFVMILSLMLFTVNSDAEPIHRTVANIGQFSVVQETCDEDANKHCDFVLYEGDRYRLPLVVDWERGLNLEHQTSDFLHLSYGYTFNLHHSLFISKDGVVQTLDDVVAVDQKTGCIARFEFRDTPAIVFQKMFGSKTHSKIQLKPNEYPQAESVWVDASQYFSDMKFDERGRFNYRYSNKNAEDISAYLNQPCKE</sequence>
<gene>
    <name evidence="2" type="ORF">OSH00_17275</name>
</gene>
<keyword evidence="1" id="KW-0732">Signal</keyword>
<evidence type="ECO:0000313" key="2">
    <source>
        <dbReference type="EMBL" id="MCX5469479.1"/>
    </source>
</evidence>